<protein>
    <submittedName>
        <fullName evidence="2">Uncharacterized protein</fullName>
    </submittedName>
</protein>
<dbReference type="Proteomes" id="UP001139157">
    <property type="component" value="Unassembled WGS sequence"/>
</dbReference>
<evidence type="ECO:0000313" key="2">
    <source>
        <dbReference type="EMBL" id="MCM6774522.1"/>
    </source>
</evidence>
<feature type="compositionally biased region" description="Polar residues" evidence="1">
    <location>
        <begin position="408"/>
        <end position="417"/>
    </location>
</feature>
<dbReference type="EMBL" id="JAMRXG010000005">
    <property type="protein sequence ID" value="MCM6774522.1"/>
    <property type="molecule type" value="Genomic_DNA"/>
</dbReference>
<dbReference type="AlphaFoldDB" id="A0A9X2E570"/>
<gene>
    <name evidence="2" type="ORF">NDR86_13660</name>
</gene>
<comment type="caution">
    <text evidence="2">The sequence shown here is derived from an EMBL/GenBank/DDBJ whole genome shotgun (WGS) entry which is preliminary data.</text>
</comment>
<proteinExistence type="predicted"/>
<evidence type="ECO:0000256" key="1">
    <source>
        <dbReference type="SAM" id="MobiDB-lite"/>
    </source>
</evidence>
<name>A0A9X2E570_9NOCA</name>
<feature type="region of interest" description="Disordered" evidence="1">
    <location>
        <begin position="408"/>
        <end position="435"/>
    </location>
</feature>
<organism evidence="2 3">
    <name type="scientific">Nocardia pulmonis</name>
    <dbReference type="NCBI Taxonomy" id="2951408"/>
    <lineage>
        <taxon>Bacteria</taxon>
        <taxon>Bacillati</taxon>
        <taxon>Actinomycetota</taxon>
        <taxon>Actinomycetes</taxon>
        <taxon>Mycobacteriales</taxon>
        <taxon>Nocardiaceae</taxon>
        <taxon>Nocardia</taxon>
    </lineage>
</organism>
<accession>A0A9X2E570</accession>
<keyword evidence="3" id="KW-1185">Reference proteome</keyword>
<evidence type="ECO:0000313" key="3">
    <source>
        <dbReference type="Proteomes" id="UP001139157"/>
    </source>
</evidence>
<dbReference type="RefSeq" id="WP_251912196.1">
    <property type="nucleotide sequence ID" value="NZ_JAMRXG010000005.1"/>
</dbReference>
<sequence>MTDSRAFLDAIADLDITFAYDRRAARDRFTAALELATPADHEFLDDMIESFVCYPFPTALRRLEAKWAGDETQRERMLRLLPDTDPHLYVRDRADRLAVIERRARRNKTSVEDEYFAEHTGLAVAEMPRQSIRFWRNAPGRLFLAPSRATATSSVEQVRKRILARGKRRPATVEPADVTAYVGEQLYIDTAARELAKLRAKEDRLRTRGLLPDPEPAEWTPLYPGHTPPADADYLRERWDYELVHYVAEQRMRAVALAGKRPISEENALVQAGRRTRLRGDMREEIPSGGNGLDYDHEAMNPIVGWRCVSCFIERALADQRALHVHNGHRRSDDGLCDFCRDDRPGLPELPAGFTGRDLARAYCRFLTTRDPAELHPDAAHAVLAETRRRAPRWLRPVIDETLVTTRPVTEESSVPAESSERARPTARTARRGPVLPLGQRQARCDGCTRIRGIYDDGYCTECRVWLGLPIPSARQRAA</sequence>
<reference evidence="2" key="1">
    <citation type="submission" date="2022-06" db="EMBL/GenBank/DDBJ databases">
        <title>Novel species in genus nocardia.</title>
        <authorList>
            <person name="Li F."/>
        </authorList>
    </citation>
    <scope>NUCLEOTIDE SEQUENCE</scope>
    <source>
        <strain evidence="2">CDC141</strain>
    </source>
</reference>